<evidence type="ECO:0000256" key="1">
    <source>
        <dbReference type="SAM" id="MobiDB-lite"/>
    </source>
</evidence>
<proteinExistence type="predicted"/>
<reference evidence="2 3" key="1">
    <citation type="submission" date="2019-05" db="EMBL/GenBank/DDBJ databases">
        <title>Another draft genome of Portunus trituberculatus and its Hox gene families provides insights of decapod evolution.</title>
        <authorList>
            <person name="Jeong J.-H."/>
            <person name="Song I."/>
            <person name="Kim S."/>
            <person name="Choi T."/>
            <person name="Kim D."/>
            <person name="Ryu S."/>
            <person name="Kim W."/>
        </authorList>
    </citation>
    <scope>NUCLEOTIDE SEQUENCE [LARGE SCALE GENOMIC DNA]</scope>
    <source>
        <tissue evidence="2">Muscle</tissue>
    </source>
</reference>
<feature type="compositionally biased region" description="Basic and acidic residues" evidence="1">
    <location>
        <begin position="31"/>
        <end position="47"/>
    </location>
</feature>
<evidence type="ECO:0000313" key="3">
    <source>
        <dbReference type="Proteomes" id="UP000324222"/>
    </source>
</evidence>
<feature type="compositionally biased region" description="Polar residues" evidence="1">
    <location>
        <begin position="50"/>
        <end position="64"/>
    </location>
</feature>
<feature type="region of interest" description="Disordered" evidence="1">
    <location>
        <begin position="31"/>
        <end position="64"/>
    </location>
</feature>
<accession>A0A5B7J7Q5</accession>
<evidence type="ECO:0000313" key="2">
    <source>
        <dbReference type="EMBL" id="MPC90819.1"/>
    </source>
</evidence>
<sequence length="64" mass="7501">MNECRLLDLELRVYQFKVCCRDEARCRINRRESAKEKGKPEKADRKGAQMGTQRGAQLTRSKQD</sequence>
<gene>
    <name evidence="2" type="ORF">E2C01_085821</name>
</gene>
<dbReference type="EMBL" id="VSRR010085635">
    <property type="protein sequence ID" value="MPC90819.1"/>
    <property type="molecule type" value="Genomic_DNA"/>
</dbReference>
<protein>
    <submittedName>
        <fullName evidence="2">Uncharacterized protein</fullName>
    </submittedName>
</protein>
<dbReference type="AlphaFoldDB" id="A0A5B7J7Q5"/>
<dbReference type="Proteomes" id="UP000324222">
    <property type="component" value="Unassembled WGS sequence"/>
</dbReference>
<name>A0A5B7J7Q5_PORTR</name>
<organism evidence="2 3">
    <name type="scientific">Portunus trituberculatus</name>
    <name type="common">Swimming crab</name>
    <name type="synonym">Neptunus trituberculatus</name>
    <dbReference type="NCBI Taxonomy" id="210409"/>
    <lineage>
        <taxon>Eukaryota</taxon>
        <taxon>Metazoa</taxon>
        <taxon>Ecdysozoa</taxon>
        <taxon>Arthropoda</taxon>
        <taxon>Crustacea</taxon>
        <taxon>Multicrustacea</taxon>
        <taxon>Malacostraca</taxon>
        <taxon>Eumalacostraca</taxon>
        <taxon>Eucarida</taxon>
        <taxon>Decapoda</taxon>
        <taxon>Pleocyemata</taxon>
        <taxon>Brachyura</taxon>
        <taxon>Eubrachyura</taxon>
        <taxon>Portunoidea</taxon>
        <taxon>Portunidae</taxon>
        <taxon>Portuninae</taxon>
        <taxon>Portunus</taxon>
    </lineage>
</organism>
<keyword evidence="3" id="KW-1185">Reference proteome</keyword>
<comment type="caution">
    <text evidence="2">The sequence shown here is derived from an EMBL/GenBank/DDBJ whole genome shotgun (WGS) entry which is preliminary data.</text>
</comment>